<evidence type="ECO:0000256" key="1">
    <source>
        <dbReference type="ARBA" id="ARBA00004141"/>
    </source>
</evidence>
<dbReference type="OrthoDB" id="9986881at2759"/>
<keyword evidence="8" id="KW-1185">Reference proteome</keyword>
<evidence type="ECO:0000313" key="7">
    <source>
        <dbReference type="EMBL" id="KAJ5115661.1"/>
    </source>
</evidence>
<dbReference type="Pfam" id="PF07690">
    <property type="entry name" value="MFS_1"/>
    <property type="match status" value="1"/>
</dbReference>
<feature type="domain" description="Major facilitator superfamily (MFS) profile" evidence="6">
    <location>
        <begin position="96"/>
        <end position="531"/>
    </location>
</feature>
<dbReference type="AlphaFoldDB" id="A0A9W9GBA3"/>
<feature type="transmembrane region" description="Helical" evidence="5">
    <location>
        <begin position="170"/>
        <end position="187"/>
    </location>
</feature>
<dbReference type="FunFam" id="1.20.1250.20:FF:000011">
    <property type="entry name" value="MFS multidrug transporter, putative"/>
    <property type="match status" value="1"/>
</dbReference>
<feature type="transmembrane region" description="Helical" evidence="5">
    <location>
        <begin position="101"/>
        <end position="125"/>
    </location>
</feature>
<proteinExistence type="predicted"/>
<feature type="transmembrane region" description="Helical" evidence="5">
    <location>
        <begin position="476"/>
        <end position="498"/>
    </location>
</feature>
<feature type="transmembrane region" description="Helical" evidence="5">
    <location>
        <begin position="412"/>
        <end position="431"/>
    </location>
</feature>
<keyword evidence="2 5" id="KW-0812">Transmembrane</keyword>
<dbReference type="InterPro" id="IPR020846">
    <property type="entry name" value="MFS_dom"/>
</dbReference>
<organism evidence="7 8">
    <name type="scientific">Penicillium angulare</name>
    <dbReference type="NCBI Taxonomy" id="116970"/>
    <lineage>
        <taxon>Eukaryota</taxon>
        <taxon>Fungi</taxon>
        <taxon>Dikarya</taxon>
        <taxon>Ascomycota</taxon>
        <taxon>Pezizomycotina</taxon>
        <taxon>Eurotiomycetes</taxon>
        <taxon>Eurotiomycetidae</taxon>
        <taxon>Eurotiales</taxon>
        <taxon>Aspergillaceae</taxon>
        <taxon>Penicillium</taxon>
    </lineage>
</organism>
<feature type="transmembrane region" description="Helical" evidence="5">
    <location>
        <begin position="437"/>
        <end position="464"/>
    </location>
</feature>
<keyword evidence="4 5" id="KW-0472">Membrane</keyword>
<dbReference type="InterPro" id="IPR036259">
    <property type="entry name" value="MFS_trans_sf"/>
</dbReference>
<evidence type="ECO:0000256" key="5">
    <source>
        <dbReference type="SAM" id="Phobius"/>
    </source>
</evidence>
<sequence length="548" mass="60352">MTTAFSLPITTTLIDFQQPNDTKTVTMSKDLETGEPMGPVLDEKPQHPQSLISKLRLRLPGQTAPFTHSSGESKSDNDNIVDFDGPDDPYRPMNWSFRKKALTTILYGMTTMGATWASSIYSAAIPDIEKEFHIGEVTASLGTALLLFGFGLGPILFAPLSEFYGRKKPVLIPYFISIMFSFGTAAAKDTQTVMITRFFSGFFGGAPITNTGGVLADIWTPKQRGAAMVAYAMALVGGPVLGPIVGGAIVDSYLSWRWTEYITGILQITMFTLAVIFIDETYAPALLVYKAHRLRIATGNWALHARHEEIDVHFSDIADKYLMRPFRLLVTPICFFVALYASFVYGILYLSLASFPVEFQEVRGWNALVGNLPFLGILTGMIIGACVNILNQKFYLKKFRENGNKAVPEARLPPMMLGSVFFAAGMFILGWTSPKHIFWLCPVIGAVCQGLGFFTIFQAALNYLVDTFTQYSASAIAVNTFLRSIFGGTFPLFATIMYRRMGVPWASSLLGFVGTALIPIPFVLYIYGPGIRSRSKWSNPSLSGGHSH</sequence>
<name>A0A9W9GBA3_9EURO</name>
<comment type="caution">
    <text evidence="7">The sequence shown here is derived from an EMBL/GenBank/DDBJ whole genome shotgun (WGS) entry which is preliminary data.</text>
</comment>
<dbReference type="GO" id="GO:0005886">
    <property type="term" value="C:plasma membrane"/>
    <property type="evidence" value="ECO:0007669"/>
    <property type="project" value="TreeGrafter"/>
</dbReference>
<evidence type="ECO:0000256" key="2">
    <source>
        <dbReference type="ARBA" id="ARBA00022692"/>
    </source>
</evidence>
<dbReference type="PANTHER" id="PTHR23502:SF59">
    <property type="entry name" value="MULTIDRUG TRANSPORTER, PUTATIVE (AFU_ORTHOLOGUE AFUA_1G10370)-RELATED"/>
    <property type="match status" value="1"/>
</dbReference>
<dbReference type="PANTHER" id="PTHR23502">
    <property type="entry name" value="MAJOR FACILITATOR SUPERFAMILY"/>
    <property type="match status" value="1"/>
</dbReference>
<dbReference type="Gene3D" id="1.20.1250.20">
    <property type="entry name" value="MFS general substrate transporter like domains"/>
    <property type="match status" value="1"/>
</dbReference>
<protein>
    <recommendedName>
        <fullName evidence="6">Major facilitator superfamily (MFS) profile domain-containing protein</fullName>
    </recommendedName>
</protein>
<reference evidence="7" key="1">
    <citation type="submission" date="2022-11" db="EMBL/GenBank/DDBJ databases">
        <authorList>
            <person name="Petersen C."/>
        </authorList>
    </citation>
    <scope>NUCLEOTIDE SEQUENCE</scope>
    <source>
        <strain evidence="7">IBT 30069</strain>
    </source>
</reference>
<feature type="transmembrane region" description="Helical" evidence="5">
    <location>
        <begin position="261"/>
        <end position="289"/>
    </location>
</feature>
<accession>A0A9W9GBA3</accession>
<keyword evidence="3 5" id="KW-1133">Transmembrane helix</keyword>
<feature type="transmembrane region" description="Helical" evidence="5">
    <location>
        <begin position="193"/>
        <end position="216"/>
    </location>
</feature>
<feature type="transmembrane region" description="Helical" evidence="5">
    <location>
        <begin position="372"/>
        <end position="391"/>
    </location>
</feature>
<dbReference type="CDD" id="cd17323">
    <property type="entry name" value="MFS_Tpo1_MDR_like"/>
    <property type="match status" value="1"/>
</dbReference>
<feature type="transmembrane region" description="Helical" evidence="5">
    <location>
        <begin position="504"/>
        <end position="527"/>
    </location>
</feature>
<evidence type="ECO:0000256" key="4">
    <source>
        <dbReference type="ARBA" id="ARBA00023136"/>
    </source>
</evidence>
<comment type="subcellular location">
    <subcellularLocation>
        <location evidence="1">Membrane</location>
        <topology evidence="1">Multi-pass membrane protein</topology>
    </subcellularLocation>
</comment>
<feature type="transmembrane region" description="Helical" evidence="5">
    <location>
        <begin position="328"/>
        <end position="352"/>
    </location>
</feature>
<feature type="transmembrane region" description="Helical" evidence="5">
    <location>
        <begin position="228"/>
        <end position="249"/>
    </location>
</feature>
<dbReference type="Proteomes" id="UP001149165">
    <property type="component" value="Unassembled WGS sequence"/>
</dbReference>
<dbReference type="EMBL" id="JAPQKH010000001">
    <property type="protein sequence ID" value="KAJ5115661.1"/>
    <property type="molecule type" value="Genomic_DNA"/>
</dbReference>
<evidence type="ECO:0000259" key="6">
    <source>
        <dbReference type="PROSITE" id="PS50850"/>
    </source>
</evidence>
<dbReference type="InterPro" id="IPR011701">
    <property type="entry name" value="MFS"/>
</dbReference>
<dbReference type="GO" id="GO:0022857">
    <property type="term" value="F:transmembrane transporter activity"/>
    <property type="evidence" value="ECO:0007669"/>
    <property type="project" value="InterPro"/>
</dbReference>
<dbReference type="SUPFAM" id="SSF103473">
    <property type="entry name" value="MFS general substrate transporter"/>
    <property type="match status" value="1"/>
</dbReference>
<gene>
    <name evidence="7" type="ORF">N7456_000009</name>
</gene>
<evidence type="ECO:0000256" key="3">
    <source>
        <dbReference type="ARBA" id="ARBA00022989"/>
    </source>
</evidence>
<dbReference type="PROSITE" id="PS50850">
    <property type="entry name" value="MFS"/>
    <property type="match status" value="1"/>
</dbReference>
<evidence type="ECO:0000313" key="8">
    <source>
        <dbReference type="Proteomes" id="UP001149165"/>
    </source>
</evidence>
<reference evidence="7" key="2">
    <citation type="journal article" date="2023" name="IMA Fungus">
        <title>Comparative genomic study of the Penicillium genus elucidates a diverse pangenome and 15 lateral gene transfer events.</title>
        <authorList>
            <person name="Petersen C."/>
            <person name="Sorensen T."/>
            <person name="Nielsen M.R."/>
            <person name="Sondergaard T.E."/>
            <person name="Sorensen J.L."/>
            <person name="Fitzpatrick D.A."/>
            <person name="Frisvad J.C."/>
            <person name="Nielsen K.L."/>
        </authorList>
    </citation>
    <scope>NUCLEOTIDE SEQUENCE</scope>
    <source>
        <strain evidence="7">IBT 30069</strain>
    </source>
</reference>
<feature type="transmembrane region" description="Helical" evidence="5">
    <location>
        <begin position="137"/>
        <end position="158"/>
    </location>
</feature>